<organism evidence="1 2">
    <name type="scientific">Methylomonas denitrificans</name>
    <dbReference type="NCBI Taxonomy" id="1538553"/>
    <lineage>
        <taxon>Bacteria</taxon>
        <taxon>Pseudomonadati</taxon>
        <taxon>Pseudomonadota</taxon>
        <taxon>Gammaproteobacteria</taxon>
        <taxon>Methylococcales</taxon>
        <taxon>Methylococcaceae</taxon>
        <taxon>Methylomonas</taxon>
    </lineage>
</organism>
<name>A0A140E4X6_9GAMM</name>
<protein>
    <submittedName>
        <fullName evidence="1">Uncharacterized protein</fullName>
    </submittedName>
</protein>
<sequence>MKEIKFKIYHPSIDIVSDRTFRSLLKTFSSLIREVQYQEVIYLINHSELLPSEKQSLRDRLKGPLNHIPAYYVEKIERGSIVIEVSVSAMALWLLKNTIGESVKEAWKQSEMHKSIVAYLSGSDERKRVIDKNIDMVFDAWKFDAFIVENIEKEELDDDTFSITVNLNTSPLLEEHIKENVKKVDTHLVIEEIQKEINRLSNED</sequence>
<dbReference type="KEGG" id="mdn:JT25_002915"/>
<dbReference type="OrthoDB" id="7067942at2"/>
<gene>
    <name evidence="1" type="ORF">JT25_002915</name>
</gene>
<dbReference type="RefSeq" id="WP_036278831.1">
    <property type="nucleotide sequence ID" value="NZ_CP014476.1"/>
</dbReference>
<dbReference type="Proteomes" id="UP000030512">
    <property type="component" value="Chromosome"/>
</dbReference>
<keyword evidence="2" id="KW-1185">Reference proteome</keyword>
<evidence type="ECO:0000313" key="2">
    <source>
        <dbReference type="Proteomes" id="UP000030512"/>
    </source>
</evidence>
<proteinExistence type="predicted"/>
<accession>A0A140E4X6</accession>
<dbReference type="EMBL" id="CP014476">
    <property type="protein sequence ID" value="AMK75450.1"/>
    <property type="molecule type" value="Genomic_DNA"/>
</dbReference>
<dbReference type="AlphaFoldDB" id="A0A140E4X6"/>
<evidence type="ECO:0000313" key="1">
    <source>
        <dbReference type="EMBL" id="AMK75450.1"/>
    </source>
</evidence>
<reference evidence="1 2" key="1">
    <citation type="journal article" date="2015" name="Environ. Microbiol.">
        <title>Methane oxidation coupled to nitrate reduction under hypoxia by the Gammaproteobacterium Methylomonas denitrificans, sp. nov. type strain FJG1.</title>
        <authorList>
            <person name="Kits K.D."/>
            <person name="Klotz M.G."/>
            <person name="Stein L.Y."/>
        </authorList>
    </citation>
    <scope>NUCLEOTIDE SEQUENCE [LARGE SCALE GENOMIC DNA]</scope>
    <source>
        <strain evidence="1 2">FJG1</strain>
    </source>
</reference>